<dbReference type="EMBL" id="JAINUG010000001">
    <property type="protein sequence ID" value="KAJ8419090.1"/>
    <property type="molecule type" value="Genomic_DNA"/>
</dbReference>
<evidence type="ECO:0000313" key="2">
    <source>
        <dbReference type="EMBL" id="KAJ8419090.1"/>
    </source>
</evidence>
<evidence type="ECO:0000313" key="3">
    <source>
        <dbReference type="Proteomes" id="UP001221898"/>
    </source>
</evidence>
<feature type="compositionally biased region" description="Basic and acidic residues" evidence="1">
    <location>
        <begin position="68"/>
        <end position="77"/>
    </location>
</feature>
<dbReference type="AlphaFoldDB" id="A0AAD7TDN2"/>
<accession>A0AAD7TDN2</accession>
<feature type="region of interest" description="Disordered" evidence="1">
    <location>
        <begin position="68"/>
        <end position="90"/>
    </location>
</feature>
<comment type="caution">
    <text evidence="2">The sequence shown here is derived from an EMBL/GenBank/DDBJ whole genome shotgun (WGS) entry which is preliminary data.</text>
</comment>
<reference evidence="2" key="1">
    <citation type="journal article" date="2023" name="Science">
        <title>Genome structures resolve the early diversification of teleost fishes.</title>
        <authorList>
            <person name="Parey E."/>
            <person name="Louis A."/>
            <person name="Montfort J."/>
            <person name="Bouchez O."/>
            <person name="Roques C."/>
            <person name="Iampietro C."/>
            <person name="Lluch J."/>
            <person name="Castinel A."/>
            <person name="Donnadieu C."/>
            <person name="Desvignes T."/>
            <person name="Floi Bucao C."/>
            <person name="Jouanno E."/>
            <person name="Wen M."/>
            <person name="Mejri S."/>
            <person name="Dirks R."/>
            <person name="Jansen H."/>
            <person name="Henkel C."/>
            <person name="Chen W.J."/>
            <person name="Zahm M."/>
            <person name="Cabau C."/>
            <person name="Klopp C."/>
            <person name="Thompson A.W."/>
            <person name="Robinson-Rechavi M."/>
            <person name="Braasch I."/>
            <person name="Lecointre G."/>
            <person name="Bobe J."/>
            <person name="Postlethwait J.H."/>
            <person name="Berthelot C."/>
            <person name="Roest Crollius H."/>
            <person name="Guiguen Y."/>
        </authorList>
    </citation>
    <scope>NUCLEOTIDE SEQUENCE</scope>
    <source>
        <strain evidence="2">NC1722</strain>
    </source>
</reference>
<organism evidence="2 3">
    <name type="scientific">Aldrovandia affinis</name>
    <dbReference type="NCBI Taxonomy" id="143900"/>
    <lineage>
        <taxon>Eukaryota</taxon>
        <taxon>Metazoa</taxon>
        <taxon>Chordata</taxon>
        <taxon>Craniata</taxon>
        <taxon>Vertebrata</taxon>
        <taxon>Euteleostomi</taxon>
        <taxon>Actinopterygii</taxon>
        <taxon>Neopterygii</taxon>
        <taxon>Teleostei</taxon>
        <taxon>Notacanthiformes</taxon>
        <taxon>Halosauridae</taxon>
        <taxon>Aldrovandia</taxon>
    </lineage>
</organism>
<proteinExistence type="predicted"/>
<evidence type="ECO:0000256" key="1">
    <source>
        <dbReference type="SAM" id="MobiDB-lite"/>
    </source>
</evidence>
<keyword evidence="3" id="KW-1185">Reference proteome</keyword>
<protein>
    <submittedName>
        <fullName evidence="2">Uncharacterized protein</fullName>
    </submittedName>
</protein>
<gene>
    <name evidence="2" type="ORF">AAFF_G00005890</name>
</gene>
<sequence length="115" mass="13373">MESTDLKALIAQLVASSQQQQARHEEAMWVQIQSVEEQRRQHAQAMEVQIQNTELLRAELRERVETQEEHALTERGRQANPAKFLVKQTPTDDIETFLRTLKGPPKEKSGQKRWV</sequence>
<dbReference type="Proteomes" id="UP001221898">
    <property type="component" value="Unassembled WGS sequence"/>
</dbReference>
<name>A0AAD7TDN2_9TELE</name>